<reference evidence="7 8" key="1">
    <citation type="submission" date="2016-10" db="EMBL/GenBank/DDBJ databases">
        <authorList>
            <person name="de Groot N.N."/>
        </authorList>
    </citation>
    <scope>NUCLEOTIDE SEQUENCE [LARGE SCALE GENOMIC DNA]</scope>
    <source>
        <strain evidence="7 8">DSM 44993</strain>
    </source>
</reference>
<dbReference type="InterPro" id="IPR001123">
    <property type="entry name" value="LeuE-type"/>
</dbReference>
<keyword evidence="5 6" id="KW-0472">Membrane</keyword>
<gene>
    <name evidence="7" type="ORF">SAMN04489732_103204</name>
</gene>
<evidence type="ECO:0000256" key="6">
    <source>
        <dbReference type="SAM" id="Phobius"/>
    </source>
</evidence>
<dbReference type="PANTHER" id="PTHR30086:SF20">
    <property type="entry name" value="ARGININE EXPORTER PROTEIN ARGO-RELATED"/>
    <property type="match status" value="1"/>
</dbReference>
<dbReference type="AlphaFoldDB" id="A0A1H8UCR5"/>
<feature type="transmembrane region" description="Helical" evidence="6">
    <location>
        <begin position="43"/>
        <end position="69"/>
    </location>
</feature>
<accession>A0A1H8UCR5</accession>
<keyword evidence="2" id="KW-1003">Cell membrane</keyword>
<protein>
    <submittedName>
        <fullName evidence="7">L-lysine exporter family protein LysE/ArgO</fullName>
    </submittedName>
</protein>
<dbReference type="Pfam" id="PF01810">
    <property type="entry name" value="LysE"/>
    <property type="match status" value="1"/>
</dbReference>
<dbReference type="GO" id="GO:0005886">
    <property type="term" value="C:plasma membrane"/>
    <property type="evidence" value="ECO:0007669"/>
    <property type="project" value="UniProtKB-SubCell"/>
</dbReference>
<evidence type="ECO:0000313" key="8">
    <source>
        <dbReference type="Proteomes" id="UP000198582"/>
    </source>
</evidence>
<proteinExistence type="predicted"/>
<evidence type="ECO:0000313" key="7">
    <source>
        <dbReference type="EMBL" id="SEP00961.1"/>
    </source>
</evidence>
<keyword evidence="3 6" id="KW-0812">Transmembrane</keyword>
<dbReference type="GO" id="GO:0015171">
    <property type="term" value="F:amino acid transmembrane transporter activity"/>
    <property type="evidence" value="ECO:0007669"/>
    <property type="project" value="TreeGrafter"/>
</dbReference>
<keyword evidence="4 6" id="KW-1133">Transmembrane helix</keyword>
<comment type="subcellular location">
    <subcellularLocation>
        <location evidence="1">Cell membrane</location>
        <topology evidence="1">Multi-pass membrane protein</topology>
    </subcellularLocation>
</comment>
<name>A0A1H8UCR5_9PSEU</name>
<evidence type="ECO:0000256" key="2">
    <source>
        <dbReference type="ARBA" id="ARBA00022475"/>
    </source>
</evidence>
<feature type="transmembrane region" description="Helical" evidence="6">
    <location>
        <begin position="75"/>
        <end position="96"/>
    </location>
</feature>
<organism evidence="7 8">
    <name type="scientific">Amycolatopsis saalfeldensis</name>
    <dbReference type="NCBI Taxonomy" id="394193"/>
    <lineage>
        <taxon>Bacteria</taxon>
        <taxon>Bacillati</taxon>
        <taxon>Actinomycetota</taxon>
        <taxon>Actinomycetes</taxon>
        <taxon>Pseudonocardiales</taxon>
        <taxon>Pseudonocardiaceae</taxon>
        <taxon>Amycolatopsis</taxon>
    </lineage>
</organism>
<feature type="transmembrane region" description="Helical" evidence="6">
    <location>
        <begin position="186"/>
        <end position="208"/>
    </location>
</feature>
<evidence type="ECO:0000256" key="5">
    <source>
        <dbReference type="ARBA" id="ARBA00023136"/>
    </source>
</evidence>
<dbReference type="OrthoDB" id="5638726at2"/>
<dbReference type="PANTHER" id="PTHR30086">
    <property type="entry name" value="ARGININE EXPORTER PROTEIN ARGO"/>
    <property type="match status" value="1"/>
</dbReference>
<feature type="transmembrane region" description="Helical" evidence="6">
    <location>
        <begin position="6"/>
        <end position="31"/>
    </location>
</feature>
<dbReference type="RefSeq" id="WP_091615191.1">
    <property type="nucleotide sequence ID" value="NZ_FOEF01000003.1"/>
</dbReference>
<sequence>MTSSALTFTTVLPVLAAGFGTSLSLIVAIGAQNTFVLQQGLRGAAVVPVVLVCALSDAVLIAAGVGGIGAALGRWPAAVGVIGVAGGLFLMAYGFLAARRAVRPGALTTGAAEVKSLRRTVFTCLALTWLNPHVYLDTVLLLGSVAAGHGDGRWLFGVGAVLASAFWFCALGFGARRLAGVFARPAAWRVLDALIAVTMTALGVTMLAGQL</sequence>
<evidence type="ECO:0000256" key="1">
    <source>
        <dbReference type="ARBA" id="ARBA00004651"/>
    </source>
</evidence>
<dbReference type="Proteomes" id="UP000198582">
    <property type="component" value="Unassembled WGS sequence"/>
</dbReference>
<feature type="transmembrane region" description="Helical" evidence="6">
    <location>
        <begin position="154"/>
        <end position="174"/>
    </location>
</feature>
<evidence type="ECO:0000256" key="4">
    <source>
        <dbReference type="ARBA" id="ARBA00022989"/>
    </source>
</evidence>
<dbReference type="EMBL" id="FOEF01000003">
    <property type="protein sequence ID" value="SEP00961.1"/>
    <property type="molecule type" value="Genomic_DNA"/>
</dbReference>
<keyword evidence="8" id="KW-1185">Reference proteome</keyword>
<dbReference type="STRING" id="394193.SAMN04489732_103204"/>
<evidence type="ECO:0000256" key="3">
    <source>
        <dbReference type="ARBA" id="ARBA00022692"/>
    </source>
</evidence>